<protein>
    <recommendedName>
        <fullName evidence="4">J domain-containing protein</fullName>
    </recommendedName>
</protein>
<accession>A0AAD9KUB0</accession>
<dbReference type="AlphaFoldDB" id="A0AAD9KUB0"/>
<dbReference type="InterPro" id="IPR036869">
    <property type="entry name" value="J_dom_sf"/>
</dbReference>
<dbReference type="SUPFAM" id="SSF46565">
    <property type="entry name" value="Chaperone J-domain"/>
    <property type="match status" value="1"/>
</dbReference>
<name>A0AAD9KUB0_RIDPI</name>
<feature type="compositionally biased region" description="Basic and acidic residues" evidence="1">
    <location>
        <begin position="40"/>
        <end position="64"/>
    </location>
</feature>
<keyword evidence="3" id="KW-1185">Reference proteome</keyword>
<organism evidence="2 3">
    <name type="scientific">Ridgeia piscesae</name>
    <name type="common">Tubeworm</name>
    <dbReference type="NCBI Taxonomy" id="27915"/>
    <lineage>
        <taxon>Eukaryota</taxon>
        <taxon>Metazoa</taxon>
        <taxon>Spiralia</taxon>
        <taxon>Lophotrochozoa</taxon>
        <taxon>Annelida</taxon>
        <taxon>Polychaeta</taxon>
        <taxon>Sedentaria</taxon>
        <taxon>Canalipalpata</taxon>
        <taxon>Sabellida</taxon>
        <taxon>Siboglinidae</taxon>
        <taxon>Ridgeia</taxon>
    </lineage>
</organism>
<comment type="caution">
    <text evidence="2">The sequence shown here is derived from an EMBL/GenBank/DDBJ whole genome shotgun (WGS) entry which is preliminary data.</text>
</comment>
<dbReference type="InterPro" id="IPR001623">
    <property type="entry name" value="DnaJ_domain"/>
</dbReference>
<sequence>MKRNGCVWCAENHSIAVGHEKSGFNAKNARIWLTLALKVHPDKNPDDPDAAEKCRSQRGARDHAPPGPEQ</sequence>
<dbReference type="EMBL" id="JAODUO010000596">
    <property type="protein sequence ID" value="KAK2177467.1"/>
    <property type="molecule type" value="Genomic_DNA"/>
</dbReference>
<dbReference type="Gene3D" id="1.10.287.110">
    <property type="entry name" value="DnaJ domain"/>
    <property type="match status" value="1"/>
</dbReference>
<dbReference type="Proteomes" id="UP001209878">
    <property type="component" value="Unassembled WGS sequence"/>
</dbReference>
<reference evidence="2" key="1">
    <citation type="journal article" date="2023" name="Mol. Biol. Evol.">
        <title>Third-Generation Sequencing Reveals the Adaptive Role of the Epigenome in Three Deep-Sea Polychaetes.</title>
        <authorList>
            <person name="Perez M."/>
            <person name="Aroh O."/>
            <person name="Sun Y."/>
            <person name="Lan Y."/>
            <person name="Juniper S.K."/>
            <person name="Young C.R."/>
            <person name="Angers B."/>
            <person name="Qian P.Y."/>
        </authorList>
    </citation>
    <scope>NUCLEOTIDE SEQUENCE</scope>
    <source>
        <strain evidence="2">R07B-5</strain>
    </source>
</reference>
<evidence type="ECO:0000313" key="2">
    <source>
        <dbReference type="EMBL" id="KAK2177467.1"/>
    </source>
</evidence>
<gene>
    <name evidence="2" type="ORF">NP493_597g04043</name>
</gene>
<evidence type="ECO:0000313" key="3">
    <source>
        <dbReference type="Proteomes" id="UP001209878"/>
    </source>
</evidence>
<dbReference type="CDD" id="cd06257">
    <property type="entry name" value="DnaJ"/>
    <property type="match status" value="1"/>
</dbReference>
<feature type="region of interest" description="Disordered" evidence="1">
    <location>
        <begin position="40"/>
        <end position="70"/>
    </location>
</feature>
<evidence type="ECO:0008006" key="4">
    <source>
        <dbReference type="Google" id="ProtNLM"/>
    </source>
</evidence>
<evidence type="ECO:0000256" key="1">
    <source>
        <dbReference type="SAM" id="MobiDB-lite"/>
    </source>
</evidence>
<proteinExistence type="predicted"/>